<evidence type="ECO:0000313" key="12">
    <source>
        <dbReference type="EMBL" id="PLR41089.1"/>
    </source>
</evidence>
<keyword evidence="7 9" id="KW-0010">Activator</keyword>
<dbReference type="PROSITE" id="PS50110">
    <property type="entry name" value="RESPONSE_REGULATORY"/>
    <property type="match status" value="1"/>
</dbReference>
<keyword evidence="3 10" id="KW-0597">Phosphoprotein</keyword>
<comment type="caution">
    <text evidence="12">The sequence shown here is derived from an EMBL/GenBank/DDBJ whole genome shotgun (WGS) entry which is preliminary data.</text>
</comment>
<keyword evidence="8 9" id="KW-0804">Transcription</keyword>
<dbReference type="GO" id="GO:0005737">
    <property type="term" value="C:cytoplasm"/>
    <property type="evidence" value="ECO:0007669"/>
    <property type="project" value="UniProtKB-SubCell"/>
</dbReference>
<dbReference type="RefSeq" id="WP_101814874.1">
    <property type="nucleotide sequence ID" value="NZ_PJZF01000002.1"/>
</dbReference>
<evidence type="ECO:0000256" key="10">
    <source>
        <dbReference type="PROSITE-ProRule" id="PRU00169"/>
    </source>
</evidence>
<comment type="subcellular location">
    <subcellularLocation>
        <location evidence="1 9">Cytoplasm</location>
    </subcellularLocation>
</comment>
<dbReference type="InterPro" id="IPR048714">
    <property type="entry name" value="DpiA-like_HTH"/>
</dbReference>
<dbReference type="GO" id="GO:0000156">
    <property type="term" value="F:phosphorelay response regulator activity"/>
    <property type="evidence" value="ECO:0007669"/>
    <property type="project" value="TreeGrafter"/>
</dbReference>
<evidence type="ECO:0000256" key="2">
    <source>
        <dbReference type="ARBA" id="ARBA00022490"/>
    </source>
</evidence>
<dbReference type="Gene3D" id="3.40.50.2300">
    <property type="match status" value="1"/>
</dbReference>
<dbReference type="SMART" id="SM00448">
    <property type="entry name" value="REC"/>
    <property type="match status" value="1"/>
</dbReference>
<dbReference type="SUPFAM" id="SSF52172">
    <property type="entry name" value="CheY-like"/>
    <property type="match status" value="1"/>
</dbReference>
<evidence type="ECO:0000256" key="9">
    <source>
        <dbReference type="PIRNR" id="PIRNR006171"/>
    </source>
</evidence>
<dbReference type="CDD" id="cd19925">
    <property type="entry name" value="REC_citrate_TCS"/>
    <property type="match status" value="1"/>
</dbReference>
<dbReference type="InterPro" id="IPR011006">
    <property type="entry name" value="CheY-like_superfamily"/>
</dbReference>
<evidence type="ECO:0000256" key="7">
    <source>
        <dbReference type="ARBA" id="ARBA00023159"/>
    </source>
</evidence>
<evidence type="ECO:0000256" key="4">
    <source>
        <dbReference type="ARBA" id="ARBA00023012"/>
    </source>
</evidence>
<dbReference type="PIRSF" id="PIRSF006171">
    <property type="entry name" value="RR_citrat_malat"/>
    <property type="match status" value="1"/>
</dbReference>
<dbReference type="PANTHER" id="PTHR45526">
    <property type="entry name" value="TRANSCRIPTIONAL REGULATORY PROTEIN DPIA"/>
    <property type="match status" value="1"/>
</dbReference>
<keyword evidence="2 9" id="KW-0963">Cytoplasm</keyword>
<accession>A0A2N5EEY4</accession>
<gene>
    <name evidence="12" type="primary">dpiA</name>
    <name evidence="12" type="synonym">citB</name>
    <name evidence="12" type="ORF">CYR55_04045</name>
</gene>
<dbReference type="InterPro" id="IPR051271">
    <property type="entry name" value="2C-system_Tx_regulators"/>
</dbReference>
<evidence type="ECO:0000259" key="11">
    <source>
        <dbReference type="PROSITE" id="PS50110"/>
    </source>
</evidence>
<evidence type="ECO:0000256" key="6">
    <source>
        <dbReference type="ARBA" id="ARBA00023125"/>
    </source>
</evidence>
<keyword evidence="6 9" id="KW-0238">DNA-binding</keyword>
<keyword evidence="13" id="KW-1185">Reference proteome</keyword>
<dbReference type="InterPro" id="IPR001789">
    <property type="entry name" value="Sig_transdc_resp-reg_receiver"/>
</dbReference>
<feature type="modified residue" description="4-aspartylphosphate" evidence="10">
    <location>
        <position position="56"/>
    </location>
</feature>
<dbReference type="FunFam" id="3.40.50.2300:FF:000057">
    <property type="entry name" value="Transcriptional regulatory protein"/>
    <property type="match status" value="1"/>
</dbReference>
<dbReference type="InterPro" id="IPR024187">
    <property type="entry name" value="Sig_transdc_resp-reg_cit/mal"/>
</dbReference>
<evidence type="ECO:0000313" key="13">
    <source>
        <dbReference type="Proteomes" id="UP000234240"/>
    </source>
</evidence>
<dbReference type="GO" id="GO:0003677">
    <property type="term" value="F:DNA binding"/>
    <property type="evidence" value="ECO:0007669"/>
    <property type="project" value="UniProtKB-KW"/>
</dbReference>
<dbReference type="Pfam" id="PF00072">
    <property type="entry name" value="Response_reg"/>
    <property type="match status" value="1"/>
</dbReference>
<dbReference type="GO" id="GO:0003700">
    <property type="term" value="F:DNA-binding transcription factor activity"/>
    <property type="evidence" value="ECO:0007669"/>
    <property type="project" value="InterPro"/>
</dbReference>
<protein>
    <recommendedName>
        <fullName evidence="9">Transcriptional regulatory protein</fullName>
    </recommendedName>
</protein>
<evidence type="ECO:0000256" key="5">
    <source>
        <dbReference type="ARBA" id="ARBA00023015"/>
    </source>
</evidence>
<name>A0A2N5EEY4_9GAMM</name>
<dbReference type="Proteomes" id="UP000234240">
    <property type="component" value="Unassembled WGS sequence"/>
</dbReference>
<dbReference type="AlphaFoldDB" id="A0A2N5EEY4"/>
<evidence type="ECO:0000256" key="3">
    <source>
        <dbReference type="ARBA" id="ARBA00022553"/>
    </source>
</evidence>
<dbReference type="EMBL" id="PJZF01000002">
    <property type="protein sequence ID" value="PLR41089.1"/>
    <property type="molecule type" value="Genomic_DNA"/>
</dbReference>
<organism evidence="12 13">
    <name type="scientific">Chimaeribacter californicus</name>
    <dbReference type="NCBI Taxonomy" id="2060067"/>
    <lineage>
        <taxon>Bacteria</taxon>
        <taxon>Pseudomonadati</taxon>
        <taxon>Pseudomonadota</taxon>
        <taxon>Gammaproteobacteria</taxon>
        <taxon>Enterobacterales</taxon>
        <taxon>Yersiniaceae</taxon>
        <taxon>Chimaeribacter</taxon>
    </lineage>
</organism>
<keyword evidence="4 9" id="KW-0902">Two-component regulatory system</keyword>
<proteinExistence type="predicted"/>
<feature type="domain" description="Response regulatory" evidence="11">
    <location>
        <begin position="5"/>
        <end position="121"/>
    </location>
</feature>
<evidence type="ECO:0000256" key="1">
    <source>
        <dbReference type="ARBA" id="ARBA00004496"/>
    </source>
</evidence>
<dbReference type="OrthoDB" id="9802426at2"/>
<reference evidence="12 13" key="1">
    <citation type="submission" date="2017-12" db="EMBL/GenBank/DDBJ databases">
        <title>Characterization of six clinical isolates of Enterochimera gen. nov., a novel genus of the Yersiniaciae family and the three species Enterochimera arupensis sp. nov., Enterochimera coloradensis sp. nov, and Enterochimera californica sp. nov.</title>
        <authorList>
            <person name="Rossi A."/>
            <person name="Fisher M."/>
        </authorList>
    </citation>
    <scope>NUCLEOTIDE SEQUENCE [LARGE SCALE GENOMIC DNA]</scope>
    <source>
        <strain evidence="13">2015-Iso6</strain>
    </source>
</reference>
<evidence type="ECO:0000256" key="8">
    <source>
        <dbReference type="ARBA" id="ARBA00023163"/>
    </source>
</evidence>
<sequence>MTILSLLIVEDEPQLAELLADYIKQNFNFHIVSIAGTLNEARMITRRYKPHLILLDNFLPDGRGIELIKHLVNENSTSRVVFITADNDMDTISEAIRLGVFDYLIKPVHYQRLHHTLSRFSRYVSSLRSSEQASQQHVDALFNMQSREWAEEAPAPLRGIEGNTLQKIRDLFTGESSYTADSLARLLGSSKTTARRYLEHGVKERFLEAEVVYGRVGRPERVYRARRA</sequence>
<dbReference type="PANTHER" id="PTHR45526:SF1">
    <property type="entry name" value="TRANSCRIPTIONAL REGULATORY PROTEIN DCUR-RELATED"/>
    <property type="match status" value="1"/>
</dbReference>
<dbReference type="Pfam" id="PF20714">
    <property type="entry name" value="HTH_64"/>
    <property type="match status" value="1"/>
</dbReference>
<keyword evidence="5 9" id="KW-0805">Transcription regulation</keyword>